<reference evidence="2" key="1">
    <citation type="submission" date="2022-11" db="EMBL/GenBank/DDBJ databases">
        <authorList>
            <person name="Mifsud CO J."/>
            <person name="Holmes C E."/>
            <person name="Gallagher V R."/>
            <person name="Geoghegan L J."/>
        </authorList>
    </citation>
    <scope>NUCLEOTIDE SEQUENCE</scope>
</reference>
<proteinExistence type="predicted"/>
<gene>
    <name evidence="2" type="primary">triple gene block protein 2</name>
</gene>
<dbReference type="InterPro" id="IPR001896">
    <property type="entry name" value="Plant_vir_prot"/>
</dbReference>
<feature type="transmembrane region" description="Helical" evidence="1">
    <location>
        <begin position="28"/>
        <end position="46"/>
    </location>
</feature>
<keyword evidence="1" id="KW-0472">Membrane</keyword>
<evidence type="ECO:0000313" key="2">
    <source>
        <dbReference type="EMBL" id="CAI5383956.1"/>
    </source>
</evidence>
<feature type="transmembrane region" description="Helical" evidence="1">
    <location>
        <begin position="97"/>
        <end position="115"/>
    </location>
</feature>
<name>A0A9C7LLY6_9VIRU</name>
<sequence length="129" mass="13850">MSNQQDPSGRNGLGPAFGRTISSKPNNVPWICLAVVVVLVVGVISLKPGHRTHSGGDFMVPSFANGGSYADGTRRAHFNRNNNLAYDPYNFAKSSGVQLPLLVFCVLLALVITYLSKSTRDSNNATNKI</sequence>
<keyword evidence="1" id="KW-1133">Transmembrane helix</keyword>
<dbReference type="EMBL" id="OX380448">
    <property type="protein sequence ID" value="CAI5383956.1"/>
    <property type="molecule type" value="Genomic_RNA"/>
</dbReference>
<dbReference type="Pfam" id="PF01307">
    <property type="entry name" value="Plant_vir_prot"/>
    <property type="match status" value="1"/>
</dbReference>
<organism evidence="2">
    <name type="scientific">Fern benyvirus</name>
    <dbReference type="NCBI Taxonomy" id="2933169"/>
    <lineage>
        <taxon>Viruses</taxon>
        <taxon>Riboviria</taxon>
        <taxon>Orthornavirae</taxon>
        <taxon>Kitrinoviricota</taxon>
        <taxon>Alsuviricetes</taxon>
        <taxon>Hepelivirales</taxon>
        <taxon>Benyviridae</taxon>
    </lineage>
</organism>
<evidence type="ECO:0000256" key="1">
    <source>
        <dbReference type="SAM" id="Phobius"/>
    </source>
</evidence>
<keyword evidence="1" id="KW-0812">Transmembrane</keyword>
<accession>A0A9C7LLY6</accession>
<protein>
    <submittedName>
        <fullName evidence="2">Triple gene block protein 2</fullName>
    </submittedName>
</protein>